<evidence type="ECO:0000313" key="1">
    <source>
        <dbReference type="EMBL" id="SDZ39523.1"/>
    </source>
</evidence>
<organism evidence="1 2">
    <name type="scientific">Pseudomonas salomonii</name>
    <dbReference type="NCBI Taxonomy" id="191391"/>
    <lineage>
        <taxon>Bacteria</taxon>
        <taxon>Pseudomonadati</taxon>
        <taxon>Pseudomonadota</taxon>
        <taxon>Gammaproteobacteria</taxon>
        <taxon>Pseudomonadales</taxon>
        <taxon>Pseudomonadaceae</taxon>
        <taxon>Pseudomonas</taxon>
    </lineage>
</organism>
<proteinExistence type="predicted"/>
<accession>A0A1H3SN57</accession>
<protein>
    <submittedName>
        <fullName evidence="1">Uncharacterized protein</fullName>
    </submittedName>
</protein>
<gene>
    <name evidence="1" type="ORF">SAMN05216247_109327</name>
</gene>
<dbReference type="AlphaFoldDB" id="A0A1H3SN57"/>
<dbReference type="Proteomes" id="UP000182902">
    <property type="component" value="Unassembled WGS sequence"/>
</dbReference>
<sequence>MQRYHDTRNDPLPMHSPQHDIERANLDQLTAEFLRRGGKVQQVGHQMSNAPATFTINPERSPVYAHLFAATPSVPTPESVLPTEVYDSQPDAGKHAALIMVDAAMGNSPKWIARKHHMTEKYVRQVARDYHITFHTQR</sequence>
<dbReference type="EMBL" id="FNOX01000009">
    <property type="protein sequence ID" value="SDZ39523.1"/>
    <property type="molecule type" value="Genomic_DNA"/>
</dbReference>
<evidence type="ECO:0000313" key="2">
    <source>
        <dbReference type="Proteomes" id="UP000182902"/>
    </source>
</evidence>
<reference evidence="1 2" key="1">
    <citation type="submission" date="2016-10" db="EMBL/GenBank/DDBJ databases">
        <authorList>
            <person name="de Groot N.N."/>
        </authorList>
    </citation>
    <scope>NUCLEOTIDE SEQUENCE [LARGE SCALE GENOMIC DNA]</scope>
    <source>
        <strain evidence="1 2">ICMP 14252</strain>
    </source>
</reference>
<name>A0A1H3SN57_9PSED</name>